<organism evidence="1">
    <name type="scientific">uncultured Woeseiaceae bacterium</name>
    <dbReference type="NCBI Taxonomy" id="1983305"/>
    <lineage>
        <taxon>Bacteria</taxon>
        <taxon>Pseudomonadati</taxon>
        <taxon>Pseudomonadota</taxon>
        <taxon>Gammaproteobacteria</taxon>
        <taxon>Woeseiales</taxon>
        <taxon>Woeseiaceae</taxon>
        <taxon>environmental samples</taxon>
    </lineage>
</organism>
<name>A0A7D9H808_9GAMM</name>
<dbReference type="AlphaFoldDB" id="A0A7D9H808"/>
<gene>
    <name evidence="1" type="ORF">JTBM06_V1_10028</name>
</gene>
<accession>A0A7D9H808</accession>
<proteinExistence type="predicted"/>
<reference evidence="1" key="1">
    <citation type="submission" date="2019-07" db="EMBL/GenBank/DDBJ databases">
        <authorList>
            <person name="Weber M."/>
            <person name="Kostadinov I."/>
            <person name="Kostadinov D I."/>
        </authorList>
    </citation>
    <scope>NUCLEOTIDE SEQUENCE</scope>
    <source>
        <strain evidence="1">Gfbio:sag-sample-m06:053724c1-46a9-4a36-b237-ea2bf867836b</strain>
    </source>
</reference>
<dbReference type="EMBL" id="LR633967">
    <property type="protein sequence ID" value="VUX55306.1"/>
    <property type="molecule type" value="Genomic_DNA"/>
</dbReference>
<protein>
    <submittedName>
        <fullName evidence="1">Uncharacterized protein</fullName>
    </submittedName>
</protein>
<sequence>MTDDDKIKKDELQLSSLRLPQDFRDASEVKKLHNRILVRKPDRQWFIRTHPKSDFWIEAAILVLKELNETYIVDPAVYNELPGDVVPMKLVPSITRQGNPFLWPIRLPDYFGHLDEWNRSALAAAEIAQRTWIRVASNREVGAYDTIEVVAQISDPDWPDLGLEEWLRLSFPDRHIRDADHPAIRKLRGEL</sequence>
<evidence type="ECO:0000313" key="1">
    <source>
        <dbReference type="EMBL" id="VUX55306.1"/>
    </source>
</evidence>